<dbReference type="KEGG" id="ahel:Q31a_01080"/>
<gene>
    <name evidence="2" type="ORF">Q31a_01080</name>
</gene>
<dbReference type="EMBL" id="CP036298">
    <property type="protein sequence ID" value="QDV21829.1"/>
    <property type="molecule type" value="Genomic_DNA"/>
</dbReference>
<protein>
    <submittedName>
        <fullName evidence="2">Uncharacterized protein</fullName>
    </submittedName>
</protein>
<sequence length="57" mass="6230">MRTNPFSQRFDPQPPDKVGRKTPRTGELAAAKPANPPTAQKTVLLEPGSLYPLSCPR</sequence>
<dbReference type="Proteomes" id="UP000318017">
    <property type="component" value="Chromosome"/>
</dbReference>
<dbReference type="AlphaFoldDB" id="A0A518FZP5"/>
<proteinExistence type="predicted"/>
<organism evidence="2 3">
    <name type="scientific">Aureliella helgolandensis</name>
    <dbReference type="NCBI Taxonomy" id="2527968"/>
    <lineage>
        <taxon>Bacteria</taxon>
        <taxon>Pseudomonadati</taxon>
        <taxon>Planctomycetota</taxon>
        <taxon>Planctomycetia</taxon>
        <taxon>Pirellulales</taxon>
        <taxon>Pirellulaceae</taxon>
        <taxon>Aureliella</taxon>
    </lineage>
</organism>
<keyword evidence="3" id="KW-1185">Reference proteome</keyword>
<evidence type="ECO:0000313" key="2">
    <source>
        <dbReference type="EMBL" id="QDV21829.1"/>
    </source>
</evidence>
<feature type="region of interest" description="Disordered" evidence="1">
    <location>
        <begin position="1"/>
        <end position="41"/>
    </location>
</feature>
<reference evidence="2 3" key="1">
    <citation type="submission" date="2019-02" db="EMBL/GenBank/DDBJ databases">
        <title>Deep-cultivation of Planctomycetes and their phenomic and genomic characterization uncovers novel biology.</title>
        <authorList>
            <person name="Wiegand S."/>
            <person name="Jogler M."/>
            <person name="Boedeker C."/>
            <person name="Pinto D."/>
            <person name="Vollmers J."/>
            <person name="Rivas-Marin E."/>
            <person name="Kohn T."/>
            <person name="Peeters S.H."/>
            <person name="Heuer A."/>
            <person name="Rast P."/>
            <person name="Oberbeckmann S."/>
            <person name="Bunk B."/>
            <person name="Jeske O."/>
            <person name="Meyerdierks A."/>
            <person name="Storesund J.E."/>
            <person name="Kallscheuer N."/>
            <person name="Luecker S."/>
            <person name="Lage O.M."/>
            <person name="Pohl T."/>
            <person name="Merkel B.J."/>
            <person name="Hornburger P."/>
            <person name="Mueller R.-W."/>
            <person name="Bruemmer F."/>
            <person name="Labrenz M."/>
            <person name="Spormann A.M."/>
            <person name="Op den Camp H."/>
            <person name="Overmann J."/>
            <person name="Amann R."/>
            <person name="Jetten M.S.M."/>
            <person name="Mascher T."/>
            <person name="Medema M.H."/>
            <person name="Devos D.P."/>
            <person name="Kaster A.-K."/>
            <person name="Ovreas L."/>
            <person name="Rohde M."/>
            <person name="Galperin M.Y."/>
            <person name="Jogler C."/>
        </authorList>
    </citation>
    <scope>NUCLEOTIDE SEQUENCE [LARGE SCALE GENOMIC DNA]</scope>
    <source>
        <strain evidence="2 3">Q31a</strain>
    </source>
</reference>
<evidence type="ECO:0000313" key="3">
    <source>
        <dbReference type="Proteomes" id="UP000318017"/>
    </source>
</evidence>
<name>A0A518FZP5_9BACT</name>
<accession>A0A518FZP5</accession>
<evidence type="ECO:0000256" key="1">
    <source>
        <dbReference type="SAM" id="MobiDB-lite"/>
    </source>
</evidence>